<feature type="binding site" evidence="5">
    <location>
        <position position="181"/>
    </location>
    <ligand>
        <name>dimethylallyl phosphate</name>
        <dbReference type="ChEBI" id="CHEBI:88052"/>
    </ligand>
</feature>
<keyword evidence="1 5" id="KW-0637">Prenyltransferase</keyword>
<evidence type="ECO:0000256" key="2">
    <source>
        <dbReference type="ARBA" id="ARBA00022630"/>
    </source>
</evidence>
<dbReference type="InterPro" id="IPR003382">
    <property type="entry name" value="Flavoprotein"/>
</dbReference>
<dbReference type="STRING" id="417292.SAMN05421806_12258"/>
<proteinExistence type="inferred from homology"/>
<feature type="domain" description="Flavoprotein" evidence="7">
    <location>
        <begin position="9"/>
        <end position="201"/>
    </location>
</feature>
<accession>A0A1G9IAL8</accession>
<keyword evidence="2 5" id="KW-0285">Flavoprotein</keyword>
<evidence type="ECO:0000313" key="9">
    <source>
        <dbReference type="Proteomes" id="UP000199155"/>
    </source>
</evidence>
<dbReference type="InterPro" id="IPR004507">
    <property type="entry name" value="UbiX-like"/>
</dbReference>
<evidence type="ECO:0000256" key="5">
    <source>
        <dbReference type="HAMAP-Rule" id="MF_01984"/>
    </source>
</evidence>
<keyword evidence="4 5" id="KW-0808">Transferase</keyword>
<dbReference type="GO" id="GO:0106141">
    <property type="term" value="F:flavin prenyltransferase activity"/>
    <property type="evidence" value="ECO:0007669"/>
    <property type="project" value="UniProtKB-EC"/>
</dbReference>
<evidence type="ECO:0000256" key="4">
    <source>
        <dbReference type="ARBA" id="ARBA00022679"/>
    </source>
</evidence>
<dbReference type="NCBIfam" id="TIGR00421">
    <property type="entry name" value="ubiX_pad"/>
    <property type="match status" value="1"/>
</dbReference>
<reference evidence="8 9" key="1">
    <citation type="submission" date="2016-10" db="EMBL/GenBank/DDBJ databases">
        <authorList>
            <person name="de Groot N.N."/>
        </authorList>
    </citation>
    <scope>NUCLEOTIDE SEQUENCE [LARGE SCALE GENOMIC DNA]</scope>
    <source>
        <strain evidence="8 9">CGMCC 4.5727</strain>
    </source>
</reference>
<feature type="binding site" evidence="5">
    <location>
        <position position="151"/>
    </location>
    <ligand>
        <name>FMN</name>
        <dbReference type="ChEBI" id="CHEBI:58210"/>
    </ligand>
</feature>
<keyword evidence="9" id="KW-1185">Reference proteome</keyword>
<comment type="function">
    <text evidence="5">Flavin prenyltransferase that catalyzes the synthesis of the prenylated FMN cofactor (prenyl-FMN) for 4-hydroxy-3-polyprenylbenzoic acid decarboxylase UbiD. The prenyltransferase is metal-independent and links a dimethylallyl moiety from dimethylallyl monophosphate (DMAP) to the flavin N5 and C6 atoms of FMN.</text>
</comment>
<dbReference type="Pfam" id="PF02441">
    <property type="entry name" value="Flavoprotein"/>
    <property type="match status" value="1"/>
</dbReference>
<comment type="similarity">
    <text evidence="5">Belongs to the UbiX/PAD1 family.</text>
</comment>
<feature type="binding site" evidence="5">
    <location>
        <position position="41"/>
    </location>
    <ligand>
        <name>FMN</name>
        <dbReference type="ChEBI" id="CHEBI:58210"/>
    </ligand>
</feature>
<dbReference type="SUPFAM" id="SSF52507">
    <property type="entry name" value="Homo-oligomeric flavin-containing Cys decarboxylases, HFCD"/>
    <property type="match status" value="1"/>
</dbReference>
<sequence>MTEAERIPWVVGVSGASGTPYAAAVLRGLLAAGESVDLVVSRASRLTLLDETGIAYRDAHWREDLAEWLARGADGKPGTFRVERLDDVRHWAAGDLAAGPSSGSYRTKGMLIVPASTACVAGVALGLSKDLLQRTASVTLKESRRLVVAVRETPLNGQTLKHLVSLDEAGAVVLPASPAFYAGATHIQDLVDFVAGRVLDAAGVPHGLYRRWEGELGGGSRETGGGSRELGGGSREGEPRGG</sequence>
<keyword evidence="3 5" id="KW-0288">FMN</keyword>
<dbReference type="EC" id="2.5.1.129" evidence="5"/>
<comment type="caution">
    <text evidence="5">Lacks conserved residue(s) required for the propagation of feature annotation.</text>
</comment>
<dbReference type="Proteomes" id="UP000199155">
    <property type="component" value="Unassembled WGS sequence"/>
</dbReference>
<protein>
    <recommendedName>
        <fullName evidence="5">Flavin prenyltransferase UbiX</fullName>
        <ecNumber evidence="5">2.5.1.129</ecNumber>
    </recommendedName>
</protein>
<dbReference type="RefSeq" id="WP_093617164.1">
    <property type="nucleotide sequence ID" value="NZ_FNFF01000022.1"/>
</dbReference>
<dbReference type="Gene3D" id="3.40.50.1950">
    <property type="entry name" value="Flavin prenyltransferase-like"/>
    <property type="match status" value="1"/>
</dbReference>
<evidence type="ECO:0000256" key="3">
    <source>
        <dbReference type="ARBA" id="ARBA00022643"/>
    </source>
</evidence>
<dbReference type="InterPro" id="IPR036551">
    <property type="entry name" value="Flavin_trans-like"/>
</dbReference>
<dbReference type="OrthoDB" id="9781577at2"/>
<organism evidence="8 9">
    <name type="scientific">Streptomyces indicus</name>
    <dbReference type="NCBI Taxonomy" id="417292"/>
    <lineage>
        <taxon>Bacteria</taxon>
        <taxon>Bacillati</taxon>
        <taxon>Actinomycetota</taxon>
        <taxon>Actinomycetes</taxon>
        <taxon>Kitasatosporales</taxon>
        <taxon>Streptomycetaceae</taxon>
        <taxon>Streptomyces</taxon>
    </lineage>
</organism>
<comment type="catalytic activity">
    <reaction evidence="5">
        <text>dimethylallyl phosphate + FMNH2 = prenylated FMNH2 + phosphate</text>
        <dbReference type="Rhea" id="RHEA:37743"/>
        <dbReference type="ChEBI" id="CHEBI:43474"/>
        <dbReference type="ChEBI" id="CHEBI:57618"/>
        <dbReference type="ChEBI" id="CHEBI:87467"/>
        <dbReference type="ChEBI" id="CHEBI:88052"/>
        <dbReference type="EC" id="2.5.1.129"/>
    </reaction>
</comment>
<feature type="compositionally biased region" description="Gly residues" evidence="6">
    <location>
        <begin position="215"/>
        <end position="234"/>
    </location>
</feature>
<feature type="region of interest" description="Disordered" evidence="6">
    <location>
        <begin position="213"/>
        <end position="242"/>
    </location>
</feature>
<feature type="binding site" evidence="5">
    <location>
        <position position="197"/>
    </location>
    <ligand>
        <name>dimethylallyl phosphate</name>
        <dbReference type="ChEBI" id="CHEBI:88052"/>
    </ligand>
</feature>
<evidence type="ECO:0000259" key="7">
    <source>
        <dbReference type="Pfam" id="PF02441"/>
    </source>
</evidence>
<feature type="binding site" evidence="5">
    <location>
        <begin position="15"/>
        <end position="17"/>
    </location>
    <ligand>
        <name>FMN</name>
        <dbReference type="ChEBI" id="CHEBI:58210"/>
    </ligand>
</feature>
<name>A0A1G9IAL8_9ACTN</name>
<dbReference type="AlphaFoldDB" id="A0A1G9IAL8"/>
<evidence type="ECO:0000256" key="6">
    <source>
        <dbReference type="SAM" id="MobiDB-lite"/>
    </source>
</evidence>
<dbReference type="EMBL" id="FNFF01000022">
    <property type="protein sequence ID" value="SDL22095.1"/>
    <property type="molecule type" value="Genomic_DNA"/>
</dbReference>
<evidence type="ECO:0000256" key="1">
    <source>
        <dbReference type="ARBA" id="ARBA00022602"/>
    </source>
</evidence>
<dbReference type="HAMAP" id="MF_01984">
    <property type="entry name" value="ubiX_pad"/>
    <property type="match status" value="1"/>
</dbReference>
<gene>
    <name evidence="5" type="primary">ubiX</name>
    <name evidence="8" type="ORF">SAMN05421806_12258</name>
</gene>
<evidence type="ECO:0000313" key="8">
    <source>
        <dbReference type="EMBL" id="SDL22095.1"/>
    </source>
</evidence>